<dbReference type="CDD" id="cd03801">
    <property type="entry name" value="GT4_PimA-like"/>
    <property type="match status" value="1"/>
</dbReference>
<dbReference type="PANTHER" id="PTHR45947">
    <property type="entry name" value="SULFOQUINOVOSYL TRANSFERASE SQD2"/>
    <property type="match status" value="1"/>
</dbReference>
<dbReference type="Gene3D" id="3.40.50.2000">
    <property type="entry name" value="Glycogen Phosphorylase B"/>
    <property type="match status" value="2"/>
</dbReference>
<keyword evidence="3" id="KW-0328">Glycosyltransferase</keyword>
<protein>
    <submittedName>
        <fullName evidence="3">Glycosyltransferase family 4 protein</fullName>
        <ecNumber evidence="3">2.4.-.-</ecNumber>
    </submittedName>
</protein>
<organism evidence="3 4">
    <name type="scientific">Psychroflexus salinarum</name>
    <dbReference type="NCBI Taxonomy" id="546024"/>
    <lineage>
        <taxon>Bacteria</taxon>
        <taxon>Pseudomonadati</taxon>
        <taxon>Bacteroidota</taxon>
        <taxon>Flavobacteriia</taxon>
        <taxon>Flavobacteriales</taxon>
        <taxon>Flavobacteriaceae</taxon>
        <taxon>Psychroflexus</taxon>
    </lineage>
</organism>
<gene>
    <name evidence="3" type="ORF">ACFQ0R_11965</name>
</gene>
<evidence type="ECO:0000259" key="2">
    <source>
        <dbReference type="Pfam" id="PF13439"/>
    </source>
</evidence>
<dbReference type="EMBL" id="JBHTIV010000022">
    <property type="protein sequence ID" value="MFD0933315.1"/>
    <property type="molecule type" value="Genomic_DNA"/>
</dbReference>
<dbReference type="InterPro" id="IPR001296">
    <property type="entry name" value="Glyco_trans_1"/>
</dbReference>
<dbReference type="InterPro" id="IPR050194">
    <property type="entry name" value="Glycosyltransferase_grp1"/>
</dbReference>
<dbReference type="Pfam" id="PF13439">
    <property type="entry name" value="Glyco_transf_4"/>
    <property type="match status" value="1"/>
</dbReference>
<dbReference type="GO" id="GO:0016757">
    <property type="term" value="F:glycosyltransferase activity"/>
    <property type="evidence" value="ECO:0007669"/>
    <property type="project" value="UniProtKB-KW"/>
</dbReference>
<feature type="domain" description="Glycosyltransferase subfamily 4-like N-terminal" evidence="2">
    <location>
        <begin position="15"/>
        <end position="169"/>
    </location>
</feature>
<reference evidence="4" key="1">
    <citation type="journal article" date="2019" name="Int. J. Syst. Evol. Microbiol.">
        <title>The Global Catalogue of Microorganisms (GCM) 10K type strain sequencing project: providing services to taxonomists for standard genome sequencing and annotation.</title>
        <authorList>
            <consortium name="The Broad Institute Genomics Platform"/>
            <consortium name="The Broad Institute Genome Sequencing Center for Infectious Disease"/>
            <person name="Wu L."/>
            <person name="Ma J."/>
        </authorList>
    </citation>
    <scope>NUCLEOTIDE SEQUENCE [LARGE SCALE GENOMIC DNA]</scope>
    <source>
        <strain evidence="4">CCUG 56752</strain>
    </source>
</reference>
<accession>A0ABW3GU49</accession>
<keyword evidence="4" id="KW-1185">Reference proteome</keyword>
<dbReference type="EC" id="2.4.-.-" evidence="3"/>
<dbReference type="Proteomes" id="UP001597049">
    <property type="component" value="Unassembled WGS sequence"/>
</dbReference>
<feature type="domain" description="Glycosyl transferase family 1" evidence="1">
    <location>
        <begin position="186"/>
        <end position="341"/>
    </location>
</feature>
<sequence>MKKILFLTSELPPQPGGIGNHAHQLANYLSEFYEVSVVADQRSEDGGEEREFDSKQKFSVVRVKRKSTIVITYIQRLLTSFKLLKSNDLLLLSGKFPLWLGGLLSLMSKKPFVGIIHGSEVQLSNPLAKKLTDWSLKRLDHVISVSRFTLKLIEDLGLTSTSVIHNGFDKPKFEVGYPPIQHAEAIQLITVGNLTQRKGQHNVIKALPQLLKAYPKLIYHCVGIPTNQKHLMELAKSLNVEKYVQFHGRVTEKEKFQLLHQSDVFVMLSEKTSTGDVEGFGIAILEANSVGLPAIGSINCGIEDAIRQEYSGLLVDPHDTNQIVAAVQNILNNQSKYRQQAREWSTHFTWDKIGKQYVEVLEKLEK</sequence>
<dbReference type="RefSeq" id="WP_379658617.1">
    <property type="nucleotide sequence ID" value="NZ_JBHTIV010000022.1"/>
</dbReference>
<keyword evidence="3" id="KW-0808">Transferase</keyword>
<evidence type="ECO:0000259" key="1">
    <source>
        <dbReference type="Pfam" id="PF00534"/>
    </source>
</evidence>
<name>A0ABW3GU49_9FLAO</name>
<proteinExistence type="predicted"/>
<dbReference type="Pfam" id="PF00534">
    <property type="entry name" value="Glycos_transf_1"/>
    <property type="match status" value="1"/>
</dbReference>
<dbReference type="SUPFAM" id="SSF53756">
    <property type="entry name" value="UDP-Glycosyltransferase/glycogen phosphorylase"/>
    <property type="match status" value="1"/>
</dbReference>
<dbReference type="InterPro" id="IPR028098">
    <property type="entry name" value="Glyco_trans_4-like_N"/>
</dbReference>
<evidence type="ECO:0000313" key="4">
    <source>
        <dbReference type="Proteomes" id="UP001597049"/>
    </source>
</evidence>
<dbReference type="PANTHER" id="PTHR45947:SF3">
    <property type="entry name" value="SULFOQUINOVOSYL TRANSFERASE SQD2"/>
    <property type="match status" value="1"/>
</dbReference>
<evidence type="ECO:0000313" key="3">
    <source>
        <dbReference type="EMBL" id="MFD0933315.1"/>
    </source>
</evidence>
<comment type="caution">
    <text evidence="3">The sequence shown here is derived from an EMBL/GenBank/DDBJ whole genome shotgun (WGS) entry which is preliminary data.</text>
</comment>